<gene>
    <name evidence="5" type="ORF">IB75_01450</name>
</gene>
<dbReference type="SUPFAM" id="SSF53850">
    <property type="entry name" value="Periplasmic binding protein-like II"/>
    <property type="match status" value="1"/>
</dbReference>
<name>A0A0E2Z5Y2_9GAMM</name>
<keyword evidence="3" id="KW-0813">Transport</keyword>
<dbReference type="PANTHER" id="PTHR43649:SF34">
    <property type="entry name" value="ABC TRANSPORTER PERIPLASMIC-BINDING PROTEIN YCJN-RELATED"/>
    <property type="match status" value="1"/>
</dbReference>
<organism evidence="5 6">
    <name type="scientific">Nitrosococcus oceani C-27</name>
    <dbReference type="NCBI Taxonomy" id="314279"/>
    <lineage>
        <taxon>Bacteria</taxon>
        <taxon>Pseudomonadati</taxon>
        <taxon>Pseudomonadota</taxon>
        <taxon>Gammaproteobacteria</taxon>
        <taxon>Chromatiales</taxon>
        <taxon>Chromatiaceae</taxon>
        <taxon>Nitrosococcus</taxon>
    </lineage>
</organism>
<dbReference type="PROSITE" id="PS51257">
    <property type="entry name" value="PROKAR_LIPOPROTEIN"/>
    <property type="match status" value="1"/>
</dbReference>
<dbReference type="CDD" id="cd14750">
    <property type="entry name" value="PBP2_TMBP"/>
    <property type="match status" value="1"/>
</dbReference>
<evidence type="ECO:0000256" key="3">
    <source>
        <dbReference type="ARBA" id="ARBA00022448"/>
    </source>
</evidence>
<dbReference type="GO" id="GO:0042597">
    <property type="term" value="C:periplasmic space"/>
    <property type="evidence" value="ECO:0007669"/>
    <property type="project" value="UniProtKB-SubCell"/>
</dbReference>
<accession>A0A0E2Z5Y2</accession>
<protein>
    <submittedName>
        <fullName evidence="5">ABC transporter substrate-binding protein</fullName>
    </submittedName>
</protein>
<dbReference type="InterPro" id="IPR050490">
    <property type="entry name" value="Bact_solute-bd_prot1"/>
</dbReference>
<dbReference type="Gene3D" id="3.40.190.10">
    <property type="entry name" value="Periplasmic binding protein-like II"/>
    <property type="match status" value="2"/>
</dbReference>
<comment type="subcellular location">
    <subcellularLocation>
        <location evidence="1">Periplasm</location>
    </subcellularLocation>
</comment>
<dbReference type="Proteomes" id="UP000028839">
    <property type="component" value="Unassembled WGS sequence"/>
</dbReference>
<dbReference type="PANTHER" id="PTHR43649">
    <property type="entry name" value="ARABINOSE-BINDING PROTEIN-RELATED"/>
    <property type="match status" value="1"/>
</dbReference>
<evidence type="ECO:0000313" key="5">
    <source>
        <dbReference type="EMBL" id="KFI20766.1"/>
    </source>
</evidence>
<sequence>MKQWLKVGLLHLVSGLKTGMLLLFLLLAAACSDSPDNPVPTLKWYVFDEPSGAFETAAKRCSADAKGVYQVEIAALPADASQQRVQLVRRLAAKDTAIDLIGMDVIWTAEFAEAGWILPWLGEAADQARQGRLPSTIESATYDHQLWGIPFTSNIQLLWYRTDQVAKPPQSWDELIQSAEALGIGTLQVQGARYEGLTVLFNSLLASAGGSVLDKTGKAVSLEATPTEKALRIMKRIATSPATNSSLSIAREDETRLAFEGGSAFMINYTYVWPSAQQNAPRVAAHMGWVRWPAVIEGQPSRVTLGGINLSVGAYSRYPQLAFRAATCIASQEQQRLAAIKGGLLPTFEKLYADPSIREALPFADTLRATLKNAAQRPSSPLYNDISLAISRTLHPMKAIDPQKDIARLRKNINRALHSQGLL</sequence>
<dbReference type="InterPro" id="IPR006059">
    <property type="entry name" value="SBP"/>
</dbReference>
<comment type="similarity">
    <text evidence="2">Belongs to the bacterial solute-binding protein 1 family.</text>
</comment>
<dbReference type="OrthoDB" id="9808332at2"/>
<dbReference type="Pfam" id="PF01547">
    <property type="entry name" value="SBP_bac_1"/>
    <property type="match status" value="1"/>
</dbReference>
<evidence type="ECO:0000313" key="6">
    <source>
        <dbReference type="Proteomes" id="UP000028839"/>
    </source>
</evidence>
<reference evidence="5 6" key="1">
    <citation type="submission" date="2014-07" db="EMBL/GenBank/DDBJ databases">
        <title>Comparative analysis of Nitrosococcus oceani genome inventories of strains from Pacific and Atlantic gyres.</title>
        <authorList>
            <person name="Lim C.K."/>
            <person name="Wang L."/>
            <person name="Sayavedra-Soto L.A."/>
            <person name="Klotz M.G."/>
        </authorList>
    </citation>
    <scope>NUCLEOTIDE SEQUENCE [LARGE SCALE GENOMIC DNA]</scope>
    <source>
        <strain evidence="5 6">C-27</strain>
    </source>
</reference>
<evidence type="ECO:0000256" key="2">
    <source>
        <dbReference type="ARBA" id="ARBA00008520"/>
    </source>
</evidence>
<proteinExistence type="inferred from homology"/>
<evidence type="ECO:0000256" key="4">
    <source>
        <dbReference type="ARBA" id="ARBA00022729"/>
    </source>
</evidence>
<evidence type="ECO:0000256" key="1">
    <source>
        <dbReference type="ARBA" id="ARBA00004418"/>
    </source>
</evidence>
<dbReference type="AlphaFoldDB" id="A0A0E2Z5Y2"/>
<comment type="caution">
    <text evidence="5">The sequence shown here is derived from an EMBL/GenBank/DDBJ whole genome shotgun (WGS) entry which is preliminary data.</text>
</comment>
<keyword evidence="4" id="KW-0732">Signal</keyword>
<dbReference type="HOGENOM" id="CLU_031285_9_1_6"/>
<dbReference type="EMBL" id="JPGN01000009">
    <property type="protein sequence ID" value="KFI20766.1"/>
    <property type="molecule type" value="Genomic_DNA"/>
</dbReference>